<accession>A0A1L3GQK7</accession>
<reference evidence="3 4" key="1">
    <citation type="journal article" date="2017" name="Genome Announc.">
        <title>Complete Genome Sequences of Two Acetylene-Fermenting Pelobacter acetylenicus Strains.</title>
        <authorList>
            <person name="Sutton J.M."/>
            <person name="Baesman S.M."/>
            <person name="Fierst J.L."/>
            <person name="Poret-Peterson A.T."/>
            <person name="Oremland R.S."/>
            <person name="Dunlap D.S."/>
            <person name="Akob D.M."/>
        </authorList>
    </citation>
    <scope>NUCLEOTIDE SEQUENCE [LARGE SCALE GENOMIC DNA]</scope>
    <source>
        <strain evidence="3 4">SFB93</strain>
    </source>
</reference>
<evidence type="ECO:0000256" key="1">
    <source>
        <dbReference type="ARBA" id="ARBA00010613"/>
    </source>
</evidence>
<dbReference type="GO" id="GO:0016787">
    <property type="term" value="F:hydrolase activity"/>
    <property type="evidence" value="ECO:0007669"/>
    <property type="project" value="UniProtKB-KW"/>
</dbReference>
<evidence type="ECO:0000313" key="3">
    <source>
        <dbReference type="EMBL" id="APG28231.1"/>
    </source>
</evidence>
<dbReference type="AlphaFoldDB" id="A0A1L3GQK7"/>
<dbReference type="STRING" id="1842532.A7E78_10460"/>
<dbReference type="PROSITE" id="PS50263">
    <property type="entry name" value="CN_HYDROLASE"/>
    <property type="match status" value="1"/>
</dbReference>
<dbReference type="PROSITE" id="PS01227">
    <property type="entry name" value="UPF0012"/>
    <property type="match status" value="1"/>
</dbReference>
<gene>
    <name evidence="3" type="ORF">A7E78_10460</name>
</gene>
<dbReference type="InterPro" id="IPR001110">
    <property type="entry name" value="UPF0012_CS"/>
</dbReference>
<protein>
    <submittedName>
        <fullName evidence="3">Carbon-nitrogen hydrolase</fullName>
    </submittedName>
</protein>
<dbReference type="KEGG" id="pef:A7E78_10460"/>
<feature type="domain" description="CN hydrolase" evidence="2">
    <location>
        <begin position="5"/>
        <end position="243"/>
    </location>
</feature>
<keyword evidence="3" id="KW-0378">Hydrolase</keyword>
<dbReference type="InterPro" id="IPR036526">
    <property type="entry name" value="C-N_Hydrolase_sf"/>
</dbReference>
<evidence type="ECO:0000259" key="2">
    <source>
        <dbReference type="PROSITE" id="PS50263"/>
    </source>
</evidence>
<dbReference type="InterPro" id="IPR003010">
    <property type="entry name" value="C-N_Hydrolase"/>
</dbReference>
<evidence type="ECO:0000313" key="4">
    <source>
        <dbReference type="Proteomes" id="UP000182517"/>
    </source>
</evidence>
<keyword evidence="4" id="KW-1185">Reference proteome</keyword>
<dbReference type="PANTHER" id="PTHR23088:SF27">
    <property type="entry name" value="DEAMINATED GLUTATHIONE AMIDASE"/>
    <property type="match status" value="1"/>
</dbReference>
<dbReference type="CDD" id="cd07583">
    <property type="entry name" value="nitrilase_5"/>
    <property type="match status" value="1"/>
</dbReference>
<dbReference type="Proteomes" id="UP000182517">
    <property type="component" value="Chromosome"/>
</dbReference>
<dbReference type="EMBL" id="CP015519">
    <property type="protein sequence ID" value="APG28231.1"/>
    <property type="molecule type" value="Genomic_DNA"/>
</dbReference>
<comment type="similarity">
    <text evidence="1">Belongs to the carbon-nitrogen hydrolase superfamily. NIT1/NIT2 family.</text>
</comment>
<name>A0A1L3GQK7_9BACT</name>
<sequence>MNAGICASAIQFPIVAGDVDANLKQARIAIQRAHTHGAHLAVLPEMWSSGYDYKRLPTLADATPRIAAELSELSANLNMVIVGSMPEKDRGSLYNTAFIHDRGQEVGRYRKLHLFSPMKEDRFLASGDSTLVIATSAGRLGVAICYDLRFPEMFRKLALDGAEVVCLPAQWPSPRQLHWRTLIRARAIENQFFLVATNSCGQLGSLSFFGMSLIVSPRGEFLAEGGEEATEATALLDFADMNAYRKEIPAWHDRRPEIYGTLL</sequence>
<dbReference type="Gene3D" id="3.60.110.10">
    <property type="entry name" value="Carbon-nitrogen hydrolase"/>
    <property type="match status" value="1"/>
</dbReference>
<dbReference type="Pfam" id="PF00795">
    <property type="entry name" value="CN_hydrolase"/>
    <property type="match status" value="1"/>
</dbReference>
<dbReference type="SUPFAM" id="SSF56317">
    <property type="entry name" value="Carbon-nitrogen hydrolase"/>
    <property type="match status" value="1"/>
</dbReference>
<dbReference type="OrthoDB" id="9795543at2"/>
<organism evidence="3 4">
    <name type="scientific">Syntrophotalea acetylenivorans</name>
    <dbReference type="NCBI Taxonomy" id="1842532"/>
    <lineage>
        <taxon>Bacteria</taxon>
        <taxon>Pseudomonadati</taxon>
        <taxon>Thermodesulfobacteriota</taxon>
        <taxon>Desulfuromonadia</taxon>
        <taxon>Desulfuromonadales</taxon>
        <taxon>Syntrophotaleaceae</taxon>
        <taxon>Syntrophotalea</taxon>
    </lineage>
</organism>
<proteinExistence type="inferred from homology"/>
<dbReference type="PANTHER" id="PTHR23088">
    <property type="entry name" value="NITRILASE-RELATED"/>
    <property type="match status" value="1"/>
</dbReference>
<dbReference type="RefSeq" id="WP_072284213.1">
    <property type="nucleotide sequence ID" value="NZ_CP015519.1"/>
</dbReference>